<dbReference type="InterPro" id="IPR036397">
    <property type="entry name" value="RNaseH_sf"/>
</dbReference>
<comment type="caution">
    <text evidence="1">The sequence shown here is derived from an EMBL/GenBank/DDBJ whole genome shotgun (WGS) entry which is preliminary data.</text>
</comment>
<proteinExistence type="predicted"/>
<dbReference type="SUPFAM" id="SSF53098">
    <property type="entry name" value="Ribonuclease H-like"/>
    <property type="match status" value="1"/>
</dbReference>
<reference evidence="1 2" key="1">
    <citation type="submission" date="2017-11" db="EMBL/GenBank/DDBJ databases">
        <title>The genome of Rhizophagus clarus HR1 reveals common genetic basis of auxotrophy among arbuscular mycorrhizal fungi.</title>
        <authorList>
            <person name="Kobayashi Y."/>
        </authorList>
    </citation>
    <scope>NUCLEOTIDE SEQUENCE [LARGE SCALE GENOMIC DNA]</scope>
    <source>
        <strain evidence="1 2">HR1</strain>
    </source>
</reference>
<accession>A0A2Z6RWS7</accession>
<protein>
    <recommendedName>
        <fullName evidence="3">RNase H type-1 domain-containing protein</fullName>
    </recommendedName>
</protein>
<organism evidence="1 2">
    <name type="scientific">Rhizophagus clarus</name>
    <dbReference type="NCBI Taxonomy" id="94130"/>
    <lineage>
        <taxon>Eukaryota</taxon>
        <taxon>Fungi</taxon>
        <taxon>Fungi incertae sedis</taxon>
        <taxon>Mucoromycota</taxon>
        <taxon>Glomeromycotina</taxon>
        <taxon>Glomeromycetes</taxon>
        <taxon>Glomerales</taxon>
        <taxon>Glomeraceae</taxon>
        <taxon>Rhizophagus</taxon>
    </lineage>
</organism>
<sequence length="236" mass="26194">MRTSHFLRLINIPPFHLAVLSGFLCLRSLILPTNCERIRQSTTAVVSPYSWADLSIMVIPYYKRLEVLPDFSPITSVVALDLPGDSPLGASSTFPFPVPLPSGSHYRYYTDGSLLTWVHRKFRWVGLGIGPLSTRAEAAAIYAALSVSPDDSTITVYTDSQAAIDGLSLCAFFFLFQQSHDGNYWNEFADSLANSAHHSDVAPLLPAAVYTSSHNVRLVFNDIVCESNTRRLFKLY</sequence>
<dbReference type="Proteomes" id="UP000247702">
    <property type="component" value="Unassembled WGS sequence"/>
</dbReference>
<evidence type="ECO:0008006" key="3">
    <source>
        <dbReference type="Google" id="ProtNLM"/>
    </source>
</evidence>
<dbReference type="AlphaFoldDB" id="A0A2Z6RWS7"/>
<name>A0A2Z6RWS7_9GLOM</name>
<keyword evidence="2" id="KW-1185">Reference proteome</keyword>
<dbReference type="EMBL" id="BEXD01001965">
    <property type="protein sequence ID" value="GBB96486.1"/>
    <property type="molecule type" value="Genomic_DNA"/>
</dbReference>
<dbReference type="Gene3D" id="3.30.420.10">
    <property type="entry name" value="Ribonuclease H-like superfamily/Ribonuclease H"/>
    <property type="match status" value="1"/>
</dbReference>
<dbReference type="GO" id="GO:0003676">
    <property type="term" value="F:nucleic acid binding"/>
    <property type="evidence" value="ECO:0007669"/>
    <property type="project" value="InterPro"/>
</dbReference>
<evidence type="ECO:0000313" key="1">
    <source>
        <dbReference type="EMBL" id="GBB96486.1"/>
    </source>
</evidence>
<evidence type="ECO:0000313" key="2">
    <source>
        <dbReference type="Proteomes" id="UP000247702"/>
    </source>
</evidence>
<gene>
    <name evidence="1" type="ORF">RclHR1_27670001</name>
</gene>
<feature type="non-terminal residue" evidence="1">
    <location>
        <position position="236"/>
    </location>
</feature>
<dbReference type="InterPro" id="IPR012337">
    <property type="entry name" value="RNaseH-like_sf"/>
</dbReference>